<sequence>MAGQCRLAKVFGDGFGYWCASVLLGLALLTVTTSTHAANDNTQILTLDWVDLIPKNERDKPPTPSKAPINHDGDTPPQNMAGGYRDDLDGRQIRLPGFVIPLEGDSETVTELLLVPYFGACIHVPPPPPNQIVYVKFKQGVPIKGLWDVVYVKGKLNVEKVASDLGQAGYLIEGVGVEAYSD</sequence>
<evidence type="ECO:0008006" key="5">
    <source>
        <dbReference type="Google" id="ProtNLM"/>
    </source>
</evidence>
<feature type="signal peptide" evidence="2">
    <location>
        <begin position="1"/>
        <end position="37"/>
    </location>
</feature>
<evidence type="ECO:0000313" key="3">
    <source>
        <dbReference type="EMBL" id="SDI07385.1"/>
    </source>
</evidence>
<dbReference type="STRING" id="861298.SAMN04488136_1558"/>
<feature type="region of interest" description="Disordered" evidence="1">
    <location>
        <begin position="56"/>
        <end position="85"/>
    </location>
</feature>
<gene>
    <name evidence="3" type="ORF">SAMN04488136_1558</name>
</gene>
<dbReference type="EMBL" id="FNDD01000055">
    <property type="protein sequence ID" value="SDI07385.1"/>
    <property type="molecule type" value="Genomic_DNA"/>
</dbReference>
<evidence type="ECO:0000313" key="4">
    <source>
        <dbReference type="Proteomes" id="UP000198854"/>
    </source>
</evidence>
<protein>
    <recommendedName>
        <fullName evidence="5">DUF3299 domain-containing protein</fullName>
    </recommendedName>
</protein>
<feature type="chain" id="PRO_5011638077" description="DUF3299 domain-containing protein" evidence="2">
    <location>
        <begin position="38"/>
        <end position="182"/>
    </location>
</feature>
<reference evidence="3 4" key="1">
    <citation type="submission" date="2016-10" db="EMBL/GenBank/DDBJ databases">
        <authorList>
            <person name="de Groot N.N."/>
        </authorList>
    </citation>
    <scope>NUCLEOTIDE SEQUENCE [LARGE SCALE GENOMIC DNA]</scope>
    <source>
        <strain evidence="3 4">CGMCC 1.10228</strain>
    </source>
</reference>
<accession>A0A1G8HL99</accession>
<dbReference type="Pfam" id="PF11736">
    <property type="entry name" value="DUF3299"/>
    <property type="match status" value="1"/>
</dbReference>
<keyword evidence="4" id="KW-1185">Reference proteome</keyword>
<dbReference type="Proteomes" id="UP000198854">
    <property type="component" value="Unassembled WGS sequence"/>
</dbReference>
<organism evidence="3 4">
    <name type="scientific">Vibrio xiamenensis</name>
    <dbReference type="NCBI Taxonomy" id="861298"/>
    <lineage>
        <taxon>Bacteria</taxon>
        <taxon>Pseudomonadati</taxon>
        <taxon>Pseudomonadota</taxon>
        <taxon>Gammaproteobacteria</taxon>
        <taxon>Vibrionales</taxon>
        <taxon>Vibrionaceae</taxon>
        <taxon>Vibrio</taxon>
    </lineage>
</organism>
<keyword evidence="2" id="KW-0732">Signal</keyword>
<evidence type="ECO:0000256" key="2">
    <source>
        <dbReference type="SAM" id="SignalP"/>
    </source>
</evidence>
<dbReference type="Gene3D" id="2.40.50.870">
    <property type="entry name" value="Protein of unknown function (DUF3299)"/>
    <property type="match status" value="1"/>
</dbReference>
<dbReference type="AlphaFoldDB" id="A0A1G8HL99"/>
<proteinExistence type="predicted"/>
<dbReference type="InterPro" id="IPR021727">
    <property type="entry name" value="DUF3299"/>
</dbReference>
<evidence type="ECO:0000256" key="1">
    <source>
        <dbReference type="SAM" id="MobiDB-lite"/>
    </source>
</evidence>
<name>A0A1G8HL99_9VIBR</name>